<accession>A0A5E4S721</accession>
<sequence>MKTSLAKRVGLGWTLLLWLALVACTSPSPGPQTLAPPEAASVPAAAADPAAQLTTWYSRTDQNCGSVNRPAFLCSGAMMRATDTNPAFLPWDPSPDSLRRGGVSFVWLRTDSGFTKLYKHANGYILYPGMEAPAGTREMEVLCAFPLDGATDQRATEQGCGPVGYDPMESRSCDVLDITTASQWVTHFQKRNQRAYNMCGWNLRIGQQNTADRFWQNILAHQQQPPVDIMDWNEIVIGIWPTGSGATLPIHSFFYFSTSAGALDDAQSDQQRYYQAYGKFIPIVRVGMPVDSAAKATFSYLPADQVVAPDNGIGTTLPKVVEASANNGLRLLISDFYERDTVTVEVPAYPGMAAGQTVGARWRGPSVTYDTPIKTVAAVGSMTFSIPRVEVIDAIGTTVPVTFSVKRDANPIEHSGTLNLQVEAQSLSLPAPTIDAGKTQVTVSFPGAVSTHNVQVRWAGVVVRDTERQTVVPGRANLFQIPAAWVSENAGKTVAVNYAVGTTSGARYQFSKVLRVPNWHGGAIS</sequence>
<protein>
    <submittedName>
        <fullName evidence="2">Uncharacterized protein</fullName>
    </submittedName>
</protein>
<dbReference type="AlphaFoldDB" id="A0A5E4S721"/>
<feature type="chain" id="PRO_5022775079" evidence="1">
    <location>
        <begin position="23"/>
        <end position="525"/>
    </location>
</feature>
<keyword evidence="3" id="KW-1185">Reference proteome</keyword>
<feature type="signal peptide" evidence="1">
    <location>
        <begin position="1"/>
        <end position="22"/>
    </location>
</feature>
<evidence type="ECO:0000313" key="2">
    <source>
        <dbReference type="EMBL" id="VVD70592.1"/>
    </source>
</evidence>
<gene>
    <name evidence="2" type="ORF">PAQ31011_00580</name>
</gene>
<keyword evidence="1" id="KW-0732">Signal</keyword>
<evidence type="ECO:0000313" key="3">
    <source>
        <dbReference type="Proteomes" id="UP000366819"/>
    </source>
</evidence>
<evidence type="ECO:0000256" key="1">
    <source>
        <dbReference type="SAM" id="SignalP"/>
    </source>
</evidence>
<name>A0A5E4S721_9BURK</name>
<organism evidence="2 3">
    <name type="scientific">Pandoraea aquatica</name>
    <dbReference type="NCBI Taxonomy" id="2508290"/>
    <lineage>
        <taxon>Bacteria</taxon>
        <taxon>Pseudomonadati</taxon>
        <taxon>Pseudomonadota</taxon>
        <taxon>Betaproteobacteria</taxon>
        <taxon>Burkholderiales</taxon>
        <taxon>Burkholderiaceae</taxon>
        <taxon>Pandoraea</taxon>
    </lineage>
</organism>
<dbReference type="PROSITE" id="PS51257">
    <property type="entry name" value="PROKAR_LIPOPROTEIN"/>
    <property type="match status" value="1"/>
</dbReference>
<proteinExistence type="predicted"/>
<dbReference type="Proteomes" id="UP000366819">
    <property type="component" value="Unassembled WGS sequence"/>
</dbReference>
<reference evidence="2 3" key="1">
    <citation type="submission" date="2019-08" db="EMBL/GenBank/DDBJ databases">
        <authorList>
            <person name="Peeters C."/>
        </authorList>
    </citation>
    <scope>NUCLEOTIDE SEQUENCE [LARGE SCALE GENOMIC DNA]</scope>
    <source>
        <strain evidence="2 3">LMG 31011</strain>
    </source>
</reference>
<dbReference type="EMBL" id="CABPSN010000001">
    <property type="protein sequence ID" value="VVD70592.1"/>
    <property type="molecule type" value="Genomic_DNA"/>
</dbReference>